<name>X1Q2V7_9ZZZZ</name>
<organism evidence="1">
    <name type="scientific">marine sediment metagenome</name>
    <dbReference type="NCBI Taxonomy" id="412755"/>
    <lineage>
        <taxon>unclassified sequences</taxon>
        <taxon>metagenomes</taxon>
        <taxon>ecological metagenomes</taxon>
    </lineage>
</organism>
<protein>
    <submittedName>
        <fullName evidence="1">Uncharacterized protein</fullName>
    </submittedName>
</protein>
<sequence length="37" mass="4216">TGQHYNLILTNVGMSSAAKARFICCCYFYAGWNLREL</sequence>
<dbReference type="EMBL" id="BARV01046078">
    <property type="protein sequence ID" value="GAI62867.1"/>
    <property type="molecule type" value="Genomic_DNA"/>
</dbReference>
<gene>
    <name evidence="1" type="ORF">S06H3_67018</name>
</gene>
<feature type="non-terminal residue" evidence="1">
    <location>
        <position position="37"/>
    </location>
</feature>
<reference evidence="1" key="1">
    <citation type="journal article" date="2014" name="Front. Microbiol.">
        <title>High frequency of phylogenetically diverse reductive dehalogenase-homologous genes in deep subseafloor sedimentary metagenomes.</title>
        <authorList>
            <person name="Kawai M."/>
            <person name="Futagami T."/>
            <person name="Toyoda A."/>
            <person name="Takaki Y."/>
            <person name="Nishi S."/>
            <person name="Hori S."/>
            <person name="Arai W."/>
            <person name="Tsubouchi T."/>
            <person name="Morono Y."/>
            <person name="Uchiyama I."/>
            <person name="Ito T."/>
            <person name="Fujiyama A."/>
            <person name="Inagaki F."/>
            <person name="Takami H."/>
        </authorList>
    </citation>
    <scope>NUCLEOTIDE SEQUENCE</scope>
    <source>
        <strain evidence="1">Expedition CK06-06</strain>
    </source>
</reference>
<dbReference type="AlphaFoldDB" id="X1Q2V7"/>
<accession>X1Q2V7</accession>
<comment type="caution">
    <text evidence="1">The sequence shown here is derived from an EMBL/GenBank/DDBJ whole genome shotgun (WGS) entry which is preliminary data.</text>
</comment>
<feature type="non-terminal residue" evidence="1">
    <location>
        <position position="1"/>
    </location>
</feature>
<evidence type="ECO:0000313" key="1">
    <source>
        <dbReference type="EMBL" id="GAI62867.1"/>
    </source>
</evidence>
<proteinExistence type="predicted"/>